<reference evidence="1 2" key="1">
    <citation type="journal article" date="2016" name="Biochim. Biophys. Acta">
        <title>Characterization of red-shifted phycobilisomes isolated from the chlorophyll f-containing cyanobacterium Halomicronema hongdechloris.</title>
        <authorList>
            <person name="Li Y."/>
            <person name="Lin Y."/>
            <person name="Garvey C.J."/>
            <person name="Birch D."/>
            <person name="Corkery R.W."/>
            <person name="Loughlin P.C."/>
            <person name="Scheer H."/>
            <person name="Willows R.D."/>
            <person name="Chen M."/>
        </authorList>
    </citation>
    <scope>NUCLEOTIDE SEQUENCE [LARGE SCALE GENOMIC DNA]</scope>
    <source>
        <strain evidence="1 2">C2206</strain>
    </source>
</reference>
<dbReference type="KEGG" id="hhg:XM38_039800"/>
<dbReference type="EMBL" id="CP021983">
    <property type="protein sequence ID" value="ASC73018.1"/>
    <property type="molecule type" value="Genomic_DNA"/>
</dbReference>
<dbReference type="AlphaFoldDB" id="A0A1Z3HRV0"/>
<sequence>MWCKHCRTITERSSNLLVLNLLPLLTSAEYSVSPDPELQGVLTLNGRLLGTTADDIFVALYREGDTIQVFDAVEPVVPLAIPQTQLRLPIRPADPVPLDGDRIILRVNGQQAHNSPLVTLL</sequence>
<accession>A0A1Z3HRV0</accession>
<name>A0A1Z3HRV0_9CYAN</name>
<dbReference type="Proteomes" id="UP000191901">
    <property type="component" value="Chromosome"/>
</dbReference>
<organism evidence="1 2">
    <name type="scientific">Halomicronema hongdechloris C2206</name>
    <dbReference type="NCBI Taxonomy" id="1641165"/>
    <lineage>
        <taxon>Bacteria</taxon>
        <taxon>Bacillati</taxon>
        <taxon>Cyanobacteriota</taxon>
        <taxon>Cyanophyceae</taxon>
        <taxon>Nodosilineales</taxon>
        <taxon>Nodosilineaceae</taxon>
        <taxon>Halomicronema</taxon>
    </lineage>
</organism>
<dbReference type="RefSeq" id="WP_088430702.1">
    <property type="nucleotide sequence ID" value="NZ_CP021983.2"/>
</dbReference>
<protein>
    <submittedName>
        <fullName evidence="1">Uncharacterized protein</fullName>
    </submittedName>
</protein>
<evidence type="ECO:0000313" key="1">
    <source>
        <dbReference type="EMBL" id="ASC73018.1"/>
    </source>
</evidence>
<gene>
    <name evidence="1" type="ORF">XM38_039800</name>
</gene>
<proteinExistence type="predicted"/>
<dbReference type="STRING" id="1641165.XM38_09890"/>
<keyword evidence="2" id="KW-1185">Reference proteome</keyword>
<evidence type="ECO:0000313" key="2">
    <source>
        <dbReference type="Proteomes" id="UP000191901"/>
    </source>
</evidence>